<keyword evidence="1" id="KW-1133">Transmembrane helix</keyword>
<dbReference type="WBParaSite" id="EN70_7065">
    <property type="protein sequence ID" value="EN70_7065"/>
    <property type="gene ID" value="EN70_7065"/>
</dbReference>
<evidence type="ECO:0000313" key="2">
    <source>
        <dbReference type="Proteomes" id="UP000095285"/>
    </source>
</evidence>
<accession>A0A1I7VWI5</accession>
<protein>
    <submittedName>
        <fullName evidence="3">G_PROTEIN_RECEP_F1_2 domain-containing protein</fullName>
    </submittedName>
</protein>
<dbReference type="PANTHER" id="PTHR24224:SF37">
    <property type="entry name" value="G-PROTEIN COUPLED RECEPTORS FAMILY 1 PROFILE DOMAIN-CONTAINING PROTEIN"/>
    <property type="match status" value="1"/>
</dbReference>
<dbReference type="Proteomes" id="UP000095285">
    <property type="component" value="Unassembled WGS sequence"/>
</dbReference>
<proteinExistence type="predicted"/>
<dbReference type="SUPFAM" id="SSF81321">
    <property type="entry name" value="Family A G protein-coupled receptor-like"/>
    <property type="match status" value="1"/>
</dbReference>
<reference evidence="2" key="1">
    <citation type="submission" date="2012-04" db="EMBL/GenBank/DDBJ databases">
        <title>The Genome Sequence of Loa loa.</title>
        <authorList>
            <consortium name="The Broad Institute Genome Sequencing Platform"/>
            <consortium name="Broad Institute Genome Sequencing Center for Infectious Disease"/>
            <person name="Nutman T.B."/>
            <person name="Fink D.L."/>
            <person name="Russ C."/>
            <person name="Young S."/>
            <person name="Zeng Q."/>
            <person name="Gargeya S."/>
            <person name="Alvarado L."/>
            <person name="Berlin A."/>
            <person name="Chapman S.B."/>
            <person name="Chen Z."/>
            <person name="Freedman E."/>
            <person name="Gellesch M."/>
            <person name="Goldberg J."/>
            <person name="Griggs A."/>
            <person name="Gujja S."/>
            <person name="Heilman E.R."/>
            <person name="Heiman D."/>
            <person name="Howarth C."/>
            <person name="Mehta T."/>
            <person name="Neiman D."/>
            <person name="Pearson M."/>
            <person name="Roberts A."/>
            <person name="Saif S."/>
            <person name="Shea T."/>
            <person name="Shenoy N."/>
            <person name="Sisk P."/>
            <person name="Stolte C."/>
            <person name="Sykes S."/>
            <person name="White J."/>
            <person name="Yandava C."/>
            <person name="Haas B."/>
            <person name="Henn M.R."/>
            <person name="Nusbaum C."/>
            <person name="Birren B."/>
        </authorList>
    </citation>
    <scope>NUCLEOTIDE SEQUENCE [LARGE SCALE GENOMIC DNA]</scope>
</reference>
<feature type="transmembrane region" description="Helical" evidence="1">
    <location>
        <begin position="12"/>
        <end position="38"/>
    </location>
</feature>
<dbReference type="PANTHER" id="PTHR24224">
    <property type="entry name" value="CARDIOACCELERATORY PEPTIDE RECEPTOR-RELATED"/>
    <property type="match status" value="1"/>
</dbReference>
<evidence type="ECO:0000256" key="1">
    <source>
        <dbReference type="SAM" id="Phobius"/>
    </source>
</evidence>
<feature type="transmembrane region" description="Helical" evidence="1">
    <location>
        <begin position="58"/>
        <end position="76"/>
    </location>
</feature>
<organism evidence="2 3">
    <name type="scientific">Loa loa</name>
    <name type="common">Eye worm</name>
    <name type="synonym">Filaria loa</name>
    <dbReference type="NCBI Taxonomy" id="7209"/>
    <lineage>
        <taxon>Eukaryota</taxon>
        <taxon>Metazoa</taxon>
        <taxon>Ecdysozoa</taxon>
        <taxon>Nematoda</taxon>
        <taxon>Chromadorea</taxon>
        <taxon>Rhabditida</taxon>
        <taxon>Spirurina</taxon>
        <taxon>Spiruromorpha</taxon>
        <taxon>Filarioidea</taxon>
        <taxon>Onchocercidae</taxon>
        <taxon>Loa</taxon>
    </lineage>
</organism>
<keyword evidence="1" id="KW-0472">Membrane</keyword>
<dbReference type="Gene3D" id="1.20.1070.10">
    <property type="entry name" value="Rhodopsin 7-helix transmembrane proteins"/>
    <property type="match status" value="1"/>
</dbReference>
<name>A0A1I7VWI5_LOALO</name>
<sequence>MDEQDFLANDPIVRNVAAVTLLIYFIAAIIGIPANIYVLIRMKKLAKNDNERYRSGTGVALCSMAAADLCSLLLILSQNLMQLYPQLGGDEVFMHYVCKVLSQQNLKAKICKEMEEYDNESLADILYMKKTWKVSFGKREKKPSLFCPQLLADVVEAVFRKQN</sequence>
<dbReference type="AlphaFoldDB" id="A0A1I7VWI5"/>
<dbReference type="CDD" id="cd00637">
    <property type="entry name" value="7tm_classA_rhodopsin-like"/>
    <property type="match status" value="1"/>
</dbReference>
<dbReference type="GO" id="GO:0016020">
    <property type="term" value="C:membrane"/>
    <property type="evidence" value="ECO:0007669"/>
    <property type="project" value="TreeGrafter"/>
</dbReference>
<evidence type="ECO:0000313" key="3">
    <source>
        <dbReference type="WBParaSite" id="EN70_7065"/>
    </source>
</evidence>
<dbReference type="InterPro" id="IPR052665">
    <property type="entry name" value="Neuropeptide-GPCR"/>
</dbReference>
<keyword evidence="1" id="KW-0812">Transmembrane</keyword>
<keyword evidence="2" id="KW-1185">Reference proteome</keyword>
<reference evidence="3" key="2">
    <citation type="submission" date="2016-11" db="UniProtKB">
        <authorList>
            <consortium name="WormBaseParasite"/>
        </authorList>
    </citation>
    <scope>IDENTIFICATION</scope>
</reference>